<dbReference type="SUPFAM" id="SSF50985">
    <property type="entry name" value="RCC1/BLIP-II"/>
    <property type="match status" value="2"/>
</dbReference>
<dbReference type="Proteomes" id="UP000282263">
    <property type="component" value="Unassembled WGS sequence"/>
</dbReference>
<gene>
    <name evidence="1" type="ORF">EKN29_18045</name>
</gene>
<name>A0A9Q7K0S8_9ENTR</name>
<dbReference type="PANTHER" id="PTHR45982">
    <property type="entry name" value="REGULATOR OF CHROMOSOME CONDENSATION"/>
    <property type="match status" value="1"/>
</dbReference>
<dbReference type="EMBL" id="RXPP01000021">
    <property type="protein sequence ID" value="RTQ22730.1"/>
    <property type="molecule type" value="Genomic_DNA"/>
</dbReference>
<dbReference type="InterPro" id="IPR051553">
    <property type="entry name" value="Ran_GTPase-activating"/>
</dbReference>
<evidence type="ECO:0000313" key="1">
    <source>
        <dbReference type="EMBL" id="RTQ22730.1"/>
    </source>
</evidence>
<proteinExistence type="predicted"/>
<evidence type="ECO:0000313" key="2">
    <source>
        <dbReference type="Proteomes" id="UP000282263"/>
    </source>
</evidence>
<dbReference type="Gene3D" id="2.130.10.30">
    <property type="entry name" value="Regulator of chromosome condensation 1/beta-lactamase-inhibitor protein II"/>
    <property type="match status" value="3"/>
</dbReference>
<comment type="caution">
    <text evidence="1">The sequence shown here is derived from an EMBL/GenBank/DDBJ whole genome shotgun (WGS) entry which is preliminary data.</text>
</comment>
<sequence length="459" mass="49907">MEQTIENFDLKIMGGRTQVGMSWANNERKLVALDKNTLEPVVVDWCYEDAPGVKFTGSIFADTKPTKRLLVNSELYVRGSLVNISNVGGAGSSFAAIQDNGKVVAWGLPGEADSTPTNERNHDVRVVYGSEDTSVGINNLNQIFVWGKTSDDPIPNDVAALNDVSVVKCLTSGSDGKRAFIALRENKQIVQWSDPGYQWPMPTHIAEMTDFVAIEATNGAFAAIKENGHIVAWGDPLKGGELPEHLNDISDAKRIFGNSAVFIVLHKSGKISAWGNSEKGGTLPENIANLDDIINVYPYYSGFTAQRVNNMLVEWGGNKDIVPPEIATRTDIIDVQMGENHTGAVLLPEGKVYSWGEFSNPYFVQQPDDLTGVIHICASADCMAALKNDGSIVAWGHPDQGGDTTPVASELYDIRAIYGSTFGFCALRNDGKVIVWGEYGGDMSNVPPELQNNITYAWE</sequence>
<reference evidence="1 2" key="1">
    <citation type="submission" date="2018-12" db="EMBL/GenBank/DDBJ databases">
        <title>The Batch Genome Submission of Enterobacter spp. strains.</title>
        <authorList>
            <person name="Wei L."/>
            <person name="Wu W."/>
            <person name="Lin J."/>
            <person name="Zhang X."/>
            <person name="Feng Y."/>
            <person name="Zong Z."/>
        </authorList>
    </citation>
    <scope>NUCLEOTIDE SEQUENCE [LARGE SCALE GENOMIC DNA]</scope>
    <source>
        <strain evidence="1 2">SCEM020047</strain>
    </source>
</reference>
<accession>A0A9Q7K0S8</accession>
<organism evidence="1 2">
    <name type="scientific">Enterobacter mori</name>
    <dbReference type="NCBI Taxonomy" id="539813"/>
    <lineage>
        <taxon>Bacteria</taxon>
        <taxon>Pseudomonadati</taxon>
        <taxon>Pseudomonadota</taxon>
        <taxon>Gammaproteobacteria</taxon>
        <taxon>Enterobacterales</taxon>
        <taxon>Enterobacteriaceae</taxon>
        <taxon>Enterobacter</taxon>
    </lineage>
</organism>
<dbReference type="RefSeq" id="WP_120159232.1">
    <property type="nucleotide sequence ID" value="NZ_JAERJG010000009.1"/>
</dbReference>
<dbReference type="AlphaFoldDB" id="A0A9Q7K0S8"/>
<dbReference type="InterPro" id="IPR009091">
    <property type="entry name" value="RCC1/BLIP-II"/>
</dbReference>
<protein>
    <submittedName>
        <fullName evidence="1">Uncharacterized protein</fullName>
    </submittedName>
</protein>
<dbReference type="PANTHER" id="PTHR45982:SF1">
    <property type="entry name" value="REGULATOR OF CHROMOSOME CONDENSATION"/>
    <property type="match status" value="1"/>
</dbReference>